<name>A0AAV1HUQ9_9CHLO</name>
<dbReference type="AlphaFoldDB" id="A0AAV1HUQ9"/>
<organism evidence="1 2">
    <name type="scientific">Coccomyxa viridis</name>
    <dbReference type="NCBI Taxonomy" id="1274662"/>
    <lineage>
        <taxon>Eukaryota</taxon>
        <taxon>Viridiplantae</taxon>
        <taxon>Chlorophyta</taxon>
        <taxon>core chlorophytes</taxon>
        <taxon>Trebouxiophyceae</taxon>
        <taxon>Trebouxiophyceae incertae sedis</taxon>
        <taxon>Coccomyxaceae</taxon>
        <taxon>Coccomyxa</taxon>
    </lineage>
</organism>
<evidence type="ECO:0000313" key="1">
    <source>
        <dbReference type="EMBL" id="CAK0751534.1"/>
    </source>
</evidence>
<dbReference type="EMBL" id="CAUYUE010000003">
    <property type="protein sequence ID" value="CAK0751534.1"/>
    <property type="molecule type" value="Genomic_DNA"/>
</dbReference>
<keyword evidence="2" id="KW-1185">Reference proteome</keyword>
<reference evidence="1 2" key="1">
    <citation type="submission" date="2023-10" db="EMBL/GenBank/DDBJ databases">
        <authorList>
            <person name="Maclean D."/>
            <person name="Macfadyen A."/>
        </authorList>
    </citation>
    <scope>NUCLEOTIDE SEQUENCE [LARGE SCALE GENOMIC DNA]</scope>
</reference>
<protein>
    <submittedName>
        <fullName evidence="1">Uncharacterized protein</fullName>
    </submittedName>
</protein>
<comment type="caution">
    <text evidence="1">The sequence shown here is derived from an EMBL/GenBank/DDBJ whole genome shotgun (WGS) entry which is preliminary data.</text>
</comment>
<gene>
    <name evidence="1" type="ORF">CVIRNUC_002075</name>
</gene>
<proteinExistence type="predicted"/>
<evidence type="ECO:0000313" key="2">
    <source>
        <dbReference type="Proteomes" id="UP001314263"/>
    </source>
</evidence>
<accession>A0AAV1HUQ9</accession>
<sequence length="232" mass="25093">MTLPSLADLDQTFGCQAALNYKEILSGQPAIAKKADFTLSQHIMQTEREAVLCQSLHNAAAVPAGKGTFRQPVVVGVVGEAHIEGIAEMWEGNKWRAIIGDTGRGSPCRSDSPKTNPESGLGVRRALMESMLRLSCRNSVLADASISLGPVPDEHAHAYCLTTELYGNTRMLLACLTEPELAKVCSGWNCDMWDVLAPLRAVRPSNDGYGFDEALAYELRTLNFDVPASTVL</sequence>
<dbReference type="Proteomes" id="UP001314263">
    <property type="component" value="Unassembled WGS sequence"/>
</dbReference>